<evidence type="ECO:0000313" key="1">
    <source>
        <dbReference type="EMBL" id="GAA3549573.1"/>
    </source>
</evidence>
<organism evidence="1 2">
    <name type="scientific">Nonomuraea rosea</name>
    <dbReference type="NCBI Taxonomy" id="638574"/>
    <lineage>
        <taxon>Bacteria</taxon>
        <taxon>Bacillati</taxon>
        <taxon>Actinomycetota</taxon>
        <taxon>Actinomycetes</taxon>
        <taxon>Streptosporangiales</taxon>
        <taxon>Streptosporangiaceae</taxon>
        <taxon>Nonomuraea</taxon>
    </lineage>
</organism>
<proteinExistence type="predicted"/>
<name>A0ABP6WEA5_9ACTN</name>
<accession>A0ABP6WEA5</accession>
<protein>
    <submittedName>
        <fullName evidence="1">DUF6084 family protein</fullName>
    </submittedName>
</protein>
<dbReference type="InterPro" id="IPR045730">
    <property type="entry name" value="DUF6084"/>
</dbReference>
<dbReference type="Pfam" id="PF19562">
    <property type="entry name" value="DUF6084"/>
    <property type="match status" value="1"/>
</dbReference>
<dbReference type="Proteomes" id="UP001500630">
    <property type="component" value="Unassembled WGS sequence"/>
</dbReference>
<dbReference type="EMBL" id="BAABDQ010000005">
    <property type="protein sequence ID" value="GAA3549573.1"/>
    <property type="molecule type" value="Genomic_DNA"/>
</dbReference>
<reference evidence="2" key="1">
    <citation type="journal article" date="2019" name="Int. J. Syst. Evol. Microbiol.">
        <title>The Global Catalogue of Microorganisms (GCM) 10K type strain sequencing project: providing services to taxonomists for standard genome sequencing and annotation.</title>
        <authorList>
            <consortium name="The Broad Institute Genomics Platform"/>
            <consortium name="The Broad Institute Genome Sequencing Center for Infectious Disease"/>
            <person name="Wu L."/>
            <person name="Ma J."/>
        </authorList>
    </citation>
    <scope>NUCLEOTIDE SEQUENCE [LARGE SCALE GENOMIC DNA]</scope>
    <source>
        <strain evidence="2">JCM 17326</strain>
    </source>
</reference>
<gene>
    <name evidence="1" type="ORF">GCM10022419_032400</name>
</gene>
<dbReference type="RefSeq" id="WP_345562481.1">
    <property type="nucleotide sequence ID" value="NZ_BAABDQ010000005.1"/>
</dbReference>
<comment type="caution">
    <text evidence="1">The sequence shown here is derived from an EMBL/GenBank/DDBJ whole genome shotgun (WGS) entry which is preliminary data.</text>
</comment>
<sequence length="224" mass="24930">MSPSPPQAPALRIEVRGVEPVAPAAAPALRFALNVSALPGSHQGEGEPEVRALTLTTQIRIDATARGYDEDARQRLKELFGPPEAWDRNLSSLLWTQTVTHVPAFTGGTIAQVTVPCTYDFDVAAAKYLHGLPDGEVPLRLLFTGTVFYLDDGRLQAACLPWDTEADFRMPVTVWKELMDRHFPRTAWIRLERDTFDRLYAHRTRHTLPGWDDAVRSLLETSGG</sequence>
<keyword evidence="2" id="KW-1185">Reference proteome</keyword>
<evidence type="ECO:0000313" key="2">
    <source>
        <dbReference type="Proteomes" id="UP001500630"/>
    </source>
</evidence>